<dbReference type="Pfam" id="PF11769">
    <property type="entry name" value="DUF3313"/>
    <property type="match status" value="1"/>
</dbReference>
<dbReference type="Proteomes" id="UP000003374">
    <property type="component" value="Unassembled WGS sequence"/>
</dbReference>
<gene>
    <name evidence="1" type="ORF">NB231_02263</name>
</gene>
<dbReference type="HOGENOM" id="CLU_088489_1_0_6"/>
<comment type="caution">
    <text evidence="1">The sequence shown here is derived from an EMBL/GenBank/DDBJ whole genome shotgun (WGS) entry which is preliminary data.</text>
</comment>
<dbReference type="OrthoDB" id="6192874at2"/>
<sequence>MNENNPNEVGTNVYTRTNHARQSLARAALLALAVALAGCSATQKEKPKLEADGCAMIPPNICEQLTPGTKNQAGLRYVTPDVPWSQYTKVMISPVTVWGGEQPKLSGADRQALASYLHNALVKAFEAKFPTVDKPGPGVIRIQAAISDAEAATPVLRSVSMAIPQAHVLSTLKYAATGTYPFVGSAQGEVMATDAVTGKVLAAGVDRRVGGGSVATAAQWEWGDAENAMDKWAEMTVTRFENLRVGK</sequence>
<organism evidence="1 2">
    <name type="scientific">Nitrococcus mobilis Nb-231</name>
    <dbReference type="NCBI Taxonomy" id="314278"/>
    <lineage>
        <taxon>Bacteria</taxon>
        <taxon>Pseudomonadati</taxon>
        <taxon>Pseudomonadota</taxon>
        <taxon>Gammaproteobacteria</taxon>
        <taxon>Chromatiales</taxon>
        <taxon>Ectothiorhodospiraceae</taxon>
        <taxon>Nitrococcus</taxon>
    </lineage>
</organism>
<dbReference type="InterPro" id="IPR021747">
    <property type="entry name" value="DUF3313"/>
</dbReference>
<dbReference type="eggNOG" id="ENOG5030UE9">
    <property type="taxonomic scope" value="Bacteria"/>
</dbReference>
<accession>A4BRI2</accession>
<evidence type="ECO:0000313" key="1">
    <source>
        <dbReference type="EMBL" id="EAR21553.1"/>
    </source>
</evidence>
<keyword evidence="2" id="KW-1185">Reference proteome</keyword>
<dbReference type="AlphaFoldDB" id="A4BRI2"/>
<proteinExistence type="predicted"/>
<protein>
    <submittedName>
        <fullName evidence="1">Lipoprotein, putative</fullName>
    </submittedName>
</protein>
<keyword evidence="1" id="KW-0449">Lipoprotein</keyword>
<evidence type="ECO:0000313" key="2">
    <source>
        <dbReference type="Proteomes" id="UP000003374"/>
    </source>
</evidence>
<dbReference type="EMBL" id="AAOF01000007">
    <property type="protein sequence ID" value="EAR21553.1"/>
    <property type="molecule type" value="Genomic_DNA"/>
</dbReference>
<dbReference type="STRING" id="314278.NB231_02263"/>
<name>A4BRI2_9GAMM</name>
<reference evidence="1 2" key="1">
    <citation type="submission" date="2006-02" db="EMBL/GenBank/DDBJ databases">
        <authorList>
            <person name="Waterbury J."/>
            <person name="Ferriera S."/>
            <person name="Johnson J."/>
            <person name="Kravitz S."/>
            <person name="Halpern A."/>
            <person name="Remington K."/>
            <person name="Beeson K."/>
            <person name="Tran B."/>
            <person name="Rogers Y.-H."/>
            <person name="Friedman R."/>
            <person name="Venter J.C."/>
        </authorList>
    </citation>
    <scope>NUCLEOTIDE SEQUENCE [LARGE SCALE GENOMIC DNA]</scope>
    <source>
        <strain evidence="1 2">Nb-231</strain>
    </source>
</reference>
<dbReference type="RefSeq" id="WP_004999385.1">
    <property type="nucleotide sequence ID" value="NZ_CH672427.1"/>
</dbReference>